<dbReference type="EMBL" id="QMFB01000002">
    <property type="protein sequence ID" value="RAV22238.1"/>
    <property type="molecule type" value="Genomic_DNA"/>
</dbReference>
<dbReference type="RefSeq" id="WP_113029645.1">
    <property type="nucleotide sequence ID" value="NZ_QMFB01000002.1"/>
</dbReference>
<dbReference type="Proteomes" id="UP000250369">
    <property type="component" value="Unassembled WGS sequence"/>
</dbReference>
<name>A0A329MSH4_9BACL</name>
<evidence type="ECO:0000313" key="2">
    <source>
        <dbReference type="Proteomes" id="UP000250369"/>
    </source>
</evidence>
<comment type="caution">
    <text evidence="1">The sequence shown here is derived from an EMBL/GenBank/DDBJ whole genome shotgun (WGS) entry which is preliminary data.</text>
</comment>
<proteinExistence type="predicted"/>
<sequence length="323" mass="37704">MIHVSPEIKKFITENKFEMAMLMEFSLPYYLILNSGFYSFDAPSDFVLPEINKKRKVAFELTSYCHREQEVPLRESTFTVHPRSLSTVDYRYDVFNTSICIVLESFLDEKEYIAEQLKERSAHYIIDIMQPCLEFILYKYNESAGGLHTISPSVFDCSHLSYYTFYSNFLLDQFRITPNVNTITQLGSDSDFRLALQHDVSVWKAFFNESKYAYRTYDFRKSIIYSAIALESYISNIIAGTLNPEAYQRNGGNHLSIYKKVKFLIRDGYIKSTLSENQIDVLLKKITDPRNDMMHGKVTNFKNLNKQAKDSVDALEDLFNGWR</sequence>
<gene>
    <name evidence="1" type="ORF">DQG23_04605</name>
</gene>
<reference evidence="1 2" key="1">
    <citation type="journal article" date="2009" name="Int. J. Syst. Evol. Microbiol.">
        <title>Paenibacillus contaminans sp. nov., isolated from a contaminated laboratory plate.</title>
        <authorList>
            <person name="Chou J.H."/>
            <person name="Lee J.H."/>
            <person name="Lin M.C."/>
            <person name="Chang P.S."/>
            <person name="Arun A.B."/>
            <person name="Young C.C."/>
            <person name="Chen W.M."/>
        </authorList>
    </citation>
    <scope>NUCLEOTIDE SEQUENCE [LARGE SCALE GENOMIC DNA]</scope>
    <source>
        <strain evidence="1 2">CKOBP-6</strain>
    </source>
</reference>
<dbReference type="AlphaFoldDB" id="A0A329MSH4"/>
<organism evidence="1 2">
    <name type="scientific">Paenibacillus contaminans</name>
    <dbReference type="NCBI Taxonomy" id="450362"/>
    <lineage>
        <taxon>Bacteria</taxon>
        <taxon>Bacillati</taxon>
        <taxon>Bacillota</taxon>
        <taxon>Bacilli</taxon>
        <taxon>Bacillales</taxon>
        <taxon>Paenibacillaceae</taxon>
        <taxon>Paenibacillus</taxon>
    </lineage>
</organism>
<dbReference type="OrthoDB" id="2987779at2"/>
<keyword evidence="2" id="KW-1185">Reference proteome</keyword>
<accession>A0A329MSH4</accession>
<protein>
    <submittedName>
        <fullName evidence="1">Uncharacterized protein</fullName>
    </submittedName>
</protein>
<evidence type="ECO:0000313" key="1">
    <source>
        <dbReference type="EMBL" id="RAV22238.1"/>
    </source>
</evidence>